<evidence type="ECO:0000259" key="2">
    <source>
        <dbReference type="Pfam" id="PF09835"/>
    </source>
</evidence>
<dbReference type="OrthoDB" id="1914153at2759"/>
<dbReference type="RefSeq" id="XP_016612569.1">
    <property type="nucleotide sequence ID" value="XM_016748588.1"/>
</dbReference>
<proteinExistence type="predicted"/>
<keyword evidence="4" id="KW-1185">Reference proteome</keyword>
<gene>
    <name evidence="3" type="ORF">SPPG_00257</name>
</gene>
<dbReference type="Pfam" id="PF09835">
    <property type="entry name" value="DUF2062"/>
    <property type="match status" value="1"/>
</dbReference>
<feature type="transmembrane region" description="Helical" evidence="1">
    <location>
        <begin position="37"/>
        <end position="63"/>
    </location>
</feature>
<dbReference type="AlphaFoldDB" id="A0A0L0HUF3"/>
<dbReference type="EMBL" id="KQ257450">
    <property type="protein sequence ID" value="KND04530.1"/>
    <property type="molecule type" value="Genomic_DNA"/>
</dbReference>
<accession>A0A0L0HUF3</accession>
<dbReference type="InterPro" id="IPR018639">
    <property type="entry name" value="DUF2062"/>
</dbReference>
<protein>
    <recommendedName>
        <fullName evidence="2">DUF2062 domain-containing protein</fullName>
    </recommendedName>
</protein>
<reference evidence="3 4" key="1">
    <citation type="submission" date="2009-08" db="EMBL/GenBank/DDBJ databases">
        <title>The Genome Sequence of Spizellomyces punctatus strain DAOM BR117.</title>
        <authorList>
            <consortium name="The Broad Institute Genome Sequencing Platform"/>
            <person name="Russ C."/>
            <person name="Cuomo C."/>
            <person name="Shea T."/>
            <person name="Young S.K."/>
            <person name="Zeng Q."/>
            <person name="Koehrsen M."/>
            <person name="Haas B."/>
            <person name="Borodovsky M."/>
            <person name="Guigo R."/>
            <person name="Alvarado L."/>
            <person name="Berlin A."/>
            <person name="Bochicchio J."/>
            <person name="Borenstein D."/>
            <person name="Chapman S."/>
            <person name="Chen Z."/>
            <person name="Engels R."/>
            <person name="Freedman E."/>
            <person name="Gellesch M."/>
            <person name="Goldberg J."/>
            <person name="Griggs A."/>
            <person name="Gujja S."/>
            <person name="Heiman D."/>
            <person name="Hepburn T."/>
            <person name="Howarth C."/>
            <person name="Jen D."/>
            <person name="Larson L."/>
            <person name="Lewis B."/>
            <person name="Mehta T."/>
            <person name="Park D."/>
            <person name="Pearson M."/>
            <person name="Roberts A."/>
            <person name="Saif S."/>
            <person name="Shenoy N."/>
            <person name="Sisk P."/>
            <person name="Stolte C."/>
            <person name="Sykes S."/>
            <person name="Thomson T."/>
            <person name="Walk T."/>
            <person name="White J."/>
            <person name="Yandava C."/>
            <person name="Burger G."/>
            <person name="Gray M.W."/>
            <person name="Holland P.W.H."/>
            <person name="King N."/>
            <person name="Lang F.B.F."/>
            <person name="Roger A.J."/>
            <person name="Ruiz-Trillo I."/>
            <person name="Lander E."/>
            <person name="Nusbaum C."/>
        </authorList>
    </citation>
    <scope>NUCLEOTIDE SEQUENCE [LARGE SCALE GENOMIC DNA]</scope>
    <source>
        <strain evidence="3 4">DAOM BR117</strain>
    </source>
</reference>
<keyword evidence="1" id="KW-1133">Transmembrane helix</keyword>
<sequence>MMDRRQHGRFGSFVRRRIVAPFKAALRAGMSPDKLSLTITLAVVCGLFPVLGVTSLLCLAAAWRFGLNTPVMQAINLLLTPADVALSLPFMRFGERILHRDPLPLSPADLIAHLKQVGFWSGASTIITGLGCAILGWAVAMGPVGTVIYYALRPIVRKIMLKKDAAAELEDPLLRARHRSSPGVDD</sequence>
<organism evidence="3 4">
    <name type="scientific">Spizellomyces punctatus (strain DAOM BR117)</name>
    <dbReference type="NCBI Taxonomy" id="645134"/>
    <lineage>
        <taxon>Eukaryota</taxon>
        <taxon>Fungi</taxon>
        <taxon>Fungi incertae sedis</taxon>
        <taxon>Chytridiomycota</taxon>
        <taxon>Chytridiomycota incertae sedis</taxon>
        <taxon>Chytridiomycetes</taxon>
        <taxon>Spizellomycetales</taxon>
        <taxon>Spizellomycetaceae</taxon>
        <taxon>Spizellomyces</taxon>
    </lineage>
</organism>
<evidence type="ECO:0000313" key="3">
    <source>
        <dbReference type="EMBL" id="KND04530.1"/>
    </source>
</evidence>
<dbReference type="VEuPathDB" id="FungiDB:SPPG_00257"/>
<evidence type="ECO:0000256" key="1">
    <source>
        <dbReference type="SAM" id="Phobius"/>
    </source>
</evidence>
<keyword evidence="1" id="KW-0812">Transmembrane</keyword>
<dbReference type="OMA" id="GHASHEV"/>
<name>A0A0L0HUF3_SPIPD</name>
<dbReference type="Proteomes" id="UP000053201">
    <property type="component" value="Unassembled WGS sequence"/>
</dbReference>
<dbReference type="PANTHER" id="PTHR35102">
    <property type="entry name" value="E3 UBIQUITIN-PROTEIN LIGASE"/>
    <property type="match status" value="1"/>
</dbReference>
<feature type="transmembrane region" description="Helical" evidence="1">
    <location>
        <begin position="126"/>
        <end position="152"/>
    </location>
</feature>
<dbReference type="STRING" id="645134.A0A0L0HUF3"/>
<evidence type="ECO:0000313" key="4">
    <source>
        <dbReference type="Proteomes" id="UP000053201"/>
    </source>
</evidence>
<keyword evidence="1" id="KW-0472">Membrane</keyword>
<dbReference type="eggNOG" id="ENOG502S03B">
    <property type="taxonomic scope" value="Eukaryota"/>
</dbReference>
<dbReference type="InParanoid" id="A0A0L0HUF3"/>
<feature type="domain" description="DUF2062" evidence="2">
    <location>
        <begin position="22"/>
        <end position="160"/>
    </location>
</feature>
<dbReference type="PANTHER" id="PTHR35102:SF1">
    <property type="entry name" value="E3 UBIQUITIN-PROTEIN LIGASE"/>
    <property type="match status" value="1"/>
</dbReference>
<dbReference type="GeneID" id="27683998"/>